<keyword evidence="3 5" id="KW-0285">Flavoprotein</keyword>
<dbReference type="Gene3D" id="1.10.540.10">
    <property type="entry name" value="Acyl-CoA dehydrogenase/oxidase, N-terminal domain"/>
    <property type="match status" value="1"/>
</dbReference>
<evidence type="ECO:0000313" key="10">
    <source>
        <dbReference type="Proteomes" id="UP000463857"/>
    </source>
</evidence>
<keyword evidence="10" id="KW-1185">Reference proteome</keyword>
<feature type="domain" description="Acyl-CoA dehydrogenase/oxidase N-terminal" evidence="8">
    <location>
        <begin position="28"/>
        <end position="131"/>
    </location>
</feature>
<dbReference type="InterPro" id="IPR009075">
    <property type="entry name" value="AcylCo_DH/oxidase_C"/>
</dbReference>
<dbReference type="RefSeq" id="WP_159542569.1">
    <property type="nucleotide sequence ID" value="NZ_CP047156.1"/>
</dbReference>
<proteinExistence type="inferred from homology"/>
<dbReference type="InterPro" id="IPR037069">
    <property type="entry name" value="AcylCoA_DH/ox_N_sf"/>
</dbReference>
<comment type="cofactor">
    <cofactor evidence="1 5">
        <name>FAD</name>
        <dbReference type="ChEBI" id="CHEBI:57692"/>
    </cofactor>
</comment>
<dbReference type="InterPro" id="IPR036250">
    <property type="entry name" value="AcylCo_DH-like_C"/>
</dbReference>
<dbReference type="InterPro" id="IPR006091">
    <property type="entry name" value="Acyl-CoA_Oxase/DH_mid-dom"/>
</dbReference>
<dbReference type="OrthoDB" id="9802867at2"/>
<protein>
    <submittedName>
        <fullName evidence="9">Acyl-CoA dehydrogenase</fullName>
    </submittedName>
</protein>
<dbReference type="InParanoid" id="A0A7L4YL38"/>
<dbReference type="KEGG" id="eke:EK0264_02470"/>
<gene>
    <name evidence="9" type="ORF">EK0264_02470</name>
</gene>
<dbReference type="Pfam" id="PF02770">
    <property type="entry name" value="Acyl-CoA_dh_M"/>
    <property type="match status" value="1"/>
</dbReference>
<evidence type="ECO:0000256" key="5">
    <source>
        <dbReference type="RuleBase" id="RU362125"/>
    </source>
</evidence>
<sequence>MTITSERPVARAPENRRVNELNAYFATLDDTVRRVFRGRVDADYMESNRGLPPFVLRDIMAARPLRAFVPDQYGGFGDDPMAIQGMLDVMSYQSMSLGLMMGINGALFVQPVAKYADPQVAERILTRMAEGHAMGGLMITEPEYGTDALSMRTSWTRNGEGYAINGTKHWAGLTGWADYWLVMARPQGEDGTLSQGVDLFICEQDHPEQRIEVVSRYPNLGLYGIPYGRNHIDVEVPLDHRLNGGRGGLRMMLDVLHHSRMQFPGMAIGFLRRLADEAVRHTRERAVSGSSLIDYDQVQARVARMQGRLALVSALSLYAIEHAGADVDLSREAVASNAAKTVCSDYMHDSAQSLLQLVGARGYATDHIAGRSVVDARPFQIFEGSNDVLYAQIGSRTLEQMRKRKTDRLGDELRADYPEAVDLAGLGAELDVTISERPAQRRIVDLGIIVSRLHALTALAEIARRGFPADHVAAGAGTAGEEIRHRLTALRSDVPLTPASAPLGASSWMPYIAS</sequence>
<dbReference type="EMBL" id="CP047156">
    <property type="protein sequence ID" value="QHB99266.1"/>
    <property type="molecule type" value="Genomic_DNA"/>
</dbReference>
<dbReference type="Gene3D" id="2.40.110.10">
    <property type="entry name" value="Butyryl-CoA Dehydrogenase, subunit A, domain 2"/>
    <property type="match status" value="1"/>
</dbReference>
<dbReference type="InterPro" id="IPR046373">
    <property type="entry name" value="Acyl-CoA_Oxase/DH_mid-dom_sf"/>
</dbReference>
<evidence type="ECO:0000259" key="6">
    <source>
        <dbReference type="Pfam" id="PF00441"/>
    </source>
</evidence>
<evidence type="ECO:0000259" key="7">
    <source>
        <dbReference type="Pfam" id="PF02770"/>
    </source>
</evidence>
<evidence type="ECO:0000256" key="4">
    <source>
        <dbReference type="ARBA" id="ARBA00022827"/>
    </source>
</evidence>
<dbReference type="Proteomes" id="UP000463857">
    <property type="component" value="Chromosome"/>
</dbReference>
<organism evidence="9 10">
    <name type="scientific">Epidermidibacterium keratini</name>
    <dbReference type="NCBI Taxonomy" id="1891644"/>
    <lineage>
        <taxon>Bacteria</taxon>
        <taxon>Bacillati</taxon>
        <taxon>Actinomycetota</taxon>
        <taxon>Actinomycetes</taxon>
        <taxon>Sporichthyales</taxon>
        <taxon>Sporichthyaceae</taxon>
        <taxon>Epidermidibacterium</taxon>
    </lineage>
</organism>
<dbReference type="CDD" id="cd00567">
    <property type="entry name" value="ACAD"/>
    <property type="match status" value="1"/>
</dbReference>
<dbReference type="InterPro" id="IPR009100">
    <property type="entry name" value="AcylCoA_DH/oxidase_NM_dom_sf"/>
</dbReference>
<dbReference type="GO" id="GO:0003995">
    <property type="term" value="F:acyl-CoA dehydrogenase activity"/>
    <property type="evidence" value="ECO:0007669"/>
    <property type="project" value="TreeGrafter"/>
</dbReference>
<dbReference type="Pfam" id="PF00441">
    <property type="entry name" value="Acyl-CoA_dh_1"/>
    <property type="match status" value="1"/>
</dbReference>
<dbReference type="PANTHER" id="PTHR43884:SF12">
    <property type="entry name" value="ISOVALERYL-COA DEHYDROGENASE, MITOCHONDRIAL-RELATED"/>
    <property type="match status" value="1"/>
</dbReference>
<feature type="domain" description="Acyl-CoA dehydrogenase/oxidase C-terminal" evidence="6">
    <location>
        <begin position="247"/>
        <end position="396"/>
    </location>
</feature>
<dbReference type="PANTHER" id="PTHR43884">
    <property type="entry name" value="ACYL-COA DEHYDROGENASE"/>
    <property type="match status" value="1"/>
</dbReference>
<evidence type="ECO:0000259" key="8">
    <source>
        <dbReference type="Pfam" id="PF02771"/>
    </source>
</evidence>
<dbReference type="InterPro" id="IPR013786">
    <property type="entry name" value="AcylCoA_DH/ox_N"/>
</dbReference>
<keyword evidence="4 5" id="KW-0274">FAD</keyword>
<accession>A0A7L4YL38</accession>
<keyword evidence="5" id="KW-0560">Oxidoreductase</keyword>
<dbReference type="Pfam" id="PF02771">
    <property type="entry name" value="Acyl-CoA_dh_N"/>
    <property type="match status" value="1"/>
</dbReference>
<evidence type="ECO:0000313" key="9">
    <source>
        <dbReference type="EMBL" id="QHB99266.1"/>
    </source>
</evidence>
<feature type="domain" description="Acyl-CoA oxidase/dehydrogenase middle" evidence="7">
    <location>
        <begin position="137"/>
        <end position="231"/>
    </location>
</feature>
<dbReference type="SUPFAM" id="SSF56645">
    <property type="entry name" value="Acyl-CoA dehydrogenase NM domain-like"/>
    <property type="match status" value="1"/>
</dbReference>
<dbReference type="AlphaFoldDB" id="A0A7L4YL38"/>
<reference evidence="9 10" key="1">
    <citation type="journal article" date="2018" name="Int. J. Syst. Evol. Microbiol.">
        <title>Epidermidibacterium keratini gen. nov., sp. nov., a member of the family Sporichthyaceae, isolated from keratin epidermis.</title>
        <authorList>
            <person name="Lee D.G."/>
            <person name="Trujillo M.E."/>
            <person name="Kang S."/>
            <person name="Nam J.J."/>
            <person name="Kim Y.J."/>
        </authorList>
    </citation>
    <scope>NUCLEOTIDE SEQUENCE [LARGE SCALE GENOMIC DNA]</scope>
    <source>
        <strain evidence="9 10">EPI-7</strain>
    </source>
</reference>
<comment type="similarity">
    <text evidence="2 5">Belongs to the acyl-CoA dehydrogenase family.</text>
</comment>
<evidence type="ECO:0000256" key="2">
    <source>
        <dbReference type="ARBA" id="ARBA00009347"/>
    </source>
</evidence>
<evidence type="ECO:0000256" key="1">
    <source>
        <dbReference type="ARBA" id="ARBA00001974"/>
    </source>
</evidence>
<dbReference type="GO" id="GO:0050660">
    <property type="term" value="F:flavin adenine dinucleotide binding"/>
    <property type="evidence" value="ECO:0007669"/>
    <property type="project" value="InterPro"/>
</dbReference>
<evidence type="ECO:0000256" key="3">
    <source>
        <dbReference type="ARBA" id="ARBA00022630"/>
    </source>
</evidence>
<dbReference type="SUPFAM" id="SSF47203">
    <property type="entry name" value="Acyl-CoA dehydrogenase C-terminal domain-like"/>
    <property type="match status" value="1"/>
</dbReference>
<name>A0A7L4YL38_9ACTN</name>
<dbReference type="Gene3D" id="1.20.140.10">
    <property type="entry name" value="Butyryl-CoA Dehydrogenase, subunit A, domain 3"/>
    <property type="match status" value="1"/>
</dbReference>